<dbReference type="InterPro" id="IPR048469">
    <property type="entry name" value="YchJ-like_M"/>
</dbReference>
<dbReference type="InterPro" id="IPR023006">
    <property type="entry name" value="YchJ-like"/>
</dbReference>
<feature type="domain" description="YchJ-like middle NTF2-like" evidence="3">
    <location>
        <begin position="34"/>
        <end position="126"/>
    </location>
</feature>
<protein>
    <recommendedName>
        <fullName evidence="2">UPF0225 protein H0E82_01240</fullName>
    </recommendedName>
</protein>
<evidence type="ECO:0000313" key="5">
    <source>
        <dbReference type="Proteomes" id="UP000589896"/>
    </source>
</evidence>
<name>A0A7Z0QQY4_9GAMM</name>
<evidence type="ECO:0000256" key="1">
    <source>
        <dbReference type="ARBA" id="ARBA00010839"/>
    </source>
</evidence>
<dbReference type="Gene3D" id="3.10.450.50">
    <property type="match status" value="1"/>
</dbReference>
<dbReference type="PANTHER" id="PTHR33747:SF1">
    <property type="entry name" value="ADENYLATE CYCLASE-ASSOCIATED CAP C-TERMINAL DOMAIN-CONTAINING PROTEIN"/>
    <property type="match status" value="1"/>
</dbReference>
<evidence type="ECO:0000256" key="2">
    <source>
        <dbReference type="HAMAP-Rule" id="MF_00612"/>
    </source>
</evidence>
<evidence type="ECO:0000259" key="3">
    <source>
        <dbReference type="Pfam" id="PF17775"/>
    </source>
</evidence>
<dbReference type="Pfam" id="PF02810">
    <property type="entry name" value="SEC-C"/>
    <property type="match status" value="1"/>
</dbReference>
<reference evidence="4 5" key="1">
    <citation type="submission" date="2020-07" db="EMBL/GenBank/DDBJ databases">
        <title>isolation of Luteimonas sp. SJ-16.</title>
        <authorList>
            <person name="Huang X.-X."/>
            <person name="Xu L."/>
            <person name="Sun J.-Q."/>
        </authorList>
    </citation>
    <scope>NUCLEOTIDE SEQUENCE [LARGE SCALE GENOMIC DNA]</scope>
    <source>
        <strain evidence="4 5">SJ-16</strain>
    </source>
</reference>
<dbReference type="Pfam" id="PF17775">
    <property type="entry name" value="YchJ_M-like"/>
    <property type="match status" value="1"/>
</dbReference>
<comment type="caution">
    <text evidence="4">The sequence shown here is derived from an EMBL/GenBank/DDBJ whole genome shotgun (WGS) entry which is preliminary data.</text>
</comment>
<accession>A0A7Z0QQY4</accession>
<organism evidence="4 5">
    <name type="scientific">Luteimonas deserti</name>
    <dbReference type="NCBI Taxonomy" id="2752306"/>
    <lineage>
        <taxon>Bacteria</taxon>
        <taxon>Pseudomonadati</taxon>
        <taxon>Pseudomonadota</taxon>
        <taxon>Gammaproteobacteria</taxon>
        <taxon>Lysobacterales</taxon>
        <taxon>Lysobacteraceae</taxon>
        <taxon>Luteimonas</taxon>
    </lineage>
</organism>
<dbReference type="AlphaFoldDB" id="A0A7Z0QQY4"/>
<dbReference type="Proteomes" id="UP000589896">
    <property type="component" value="Unassembled WGS sequence"/>
</dbReference>
<dbReference type="SUPFAM" id="SSF54427">
    <property type="entry name" value="NTF2-like"/>
    <property type="match status" value="1"/>
</dbReference>
<dbReference type="InterPro" id="IPR032710">
    <property type="entry name" value="NTF2-like_dom_sf"/>
</dbReference>
<gene>
    <name evidence="4" type="ORF">H0E82_01240</name>
</gene>
<evidence type="ECO:0000313" key="4">
    <source>
        <dbReference type="EMBL" id="NYZ61390.1"/>
    </source>
</evidence>
<dbReference type="EMBL" id="JACCJZ010000004">
    <property type="protein sequence ID" value="NYZ61390.1"/>
    <property type="molecule type" value="Genomic_DNA"/>
</dbReference>
<comment type="similarity">
    <text evidence="1 2">Belongs to the UPF0225 family.</text>
</comment>
<dbReference type="InterPro" id="IPR004027">
    <property type="entry name" value="SEC_C_motif"/>
</dbReference>
<sequence>MSSTFRPADACPCGRGRAYAACCGPLHAGAPAPDAEALMRSRYTAYVMRDAAYLRASWHPRTCPPTVDLDAPVWMGLEVKSVHALDDDHAEVEFVARYRIGGGRAVRMRERSRFEREGGRWRYVDGDVI</sequence>
<dbReference type="PANTHER" id="PTHR33747">
    <property type="entry name" value="UPF0225 PROTEIN SCO1677"/>
    <property type="match status" value="1"/>
</dbReference>
<dbReference type="HAMAP" id="MF_00612">
    <property type="entry name" value="UPF0225"/>
    <property type="match status" value="1"/>
</dbReference>
<keyword evidence="5" id="KW-1185">Reference proteome</keyword>
<dbReference type="RefSeq" id="WP_180543158.1">
    <property type="nucleotide sequence ID" value="NZ_JACCJZ010000004.1"/>
</dbReference>
<proteinExistence type="inferred from homology"/>